<feature type="domain" description="HTH arsR-type" evidence="4">
    <location>
        <begin position="1"/>
        <end position="92"/>
    </location>
</feature>
<name>A0A4R6VD81_9PSEU</name>
<dbReference type="GO" id="GO:0003700">
    <property type="term" value="F:DNA-binding transcription factor activity"/>
    <property type="evidence" value="ECO:0007669"/>
    <property type="project" value="InterPro"/>
</dbReference>
<dbReference type="PANTHER" id="PTHR33154:SF33">
    <property type="entry name" value="TRANSCRIPTIONAL REPRESSOR SDPR"/>
    <property type="match status" value="1"/>
</dbReference>
<dbReference type="CDD" id="cd00090">
    <property type="entry name" value="HTH_ARSR"/>
    <property type="match status" value="1"/>
</dbReference>
<reference evidence="5 6" key="1">
    <citation type="submission" date="2019-03" db="EMBL/GenBank/DDBJ databases">
        <title>Genomic Encyclopedia of Type Strains, Phase IV (KMG-IV): sequencing the most valuable type-strain genomes for metagenomic binning, comparative biology and taxonomic classification.</title>
        <authorList>
            <person name="Goeker M."/>
        </authorList>
    </citation>
    <scope>NUCLEOTIDE SEQUENCE [LARGE SCALE GENOMIC DNA]</scope>
    <source>
        <strain evidence="5 6">DSM 45775</strain>
    </source>
</reference>
<evidence type="ECO:0000259" key="4">
    <source>
        <dbReference type="PROSITE" id="PS50987"/>
    </source>
</evidence>
<dbReference type="PANTHER" id="PTHR33154">
    <property type="entry name" value="TRANSCRIPTIONAL REGULATOR, ARSR FAMILY"/>
    <property type="match status" value="1"/>
</dbReference>
<dbReference type="SMART" id="SM00418">
    <property type="entry name" value="HTH_ARSR"/>
    <property type="match status" value="1"/>
</dbReference>
<dbReference type="InterPro" id="IPR036388">
    <property type="entry name" value="WH-like_DNA-bd_sf"/>
</dbReference>
<dbReference type="GO" id="GO:0003677">
    <property type="term" value="F:DNA binding"/>
    <property type="evidence" value="ECO:0007669"/>
    <property type="project" value="UniProtKB-KW"/>
</dbReference>
<evidence type="ECO:0000256" key="3">
    <source>
        <dbReference type="ARBA" id="ARBA00023163"/>
    </source>
</evidence>
<comment type="caution">
    <text evidence="5">The sequence shown here is derived from an EMBL/GenBank/DDBJ whole genome shotgun (WGS) entry which is preliminary data.</text>
</comment>
<dbReference type="OrthoDB" id="3628603at2"/>
<dbReference type="InterPro" id="IPR051081">
    <property type="entry name" value="HTH_MetalResp_TranReg"/>
</dbReference>
<evidence type="ECO:0000256" key="1">
    <source>
        <dbReference type="ARBA" id="ARBA00023015"/>
    </source>
</evidence>
<keyword evidence="3" id="KW-0804">Transcription</keyword>
<organism evidence="5 6">
    <name type="scientific">Actinomycetospora succinea</name>
    <dbReference type="NCBI Taxonomy" id="663603"/>
    <lineage>
        <taxon>Bacteria</taxon>
        <taxon>Bacillati</taxon>
        <taxon>Actinomycetota</taxon>
        <taxon>Actinomycetes</taxon>
        <taxon>Pseudonocardiales</taxon>
        <taxon>Pseudonocardiaceae</taxon>
        <taxon>Actinomycetospora</taxon>
    </lineage>
</organism>
<dbReference type="InterPro" id="IPR011991">
    <property type="entry name" value="ArsR-like_HTH"/>
</dbReference>
<sequence length="114" mass="12837">MDDDPETVTLRALVEPRRRSILRLVAHDELSAGEIAAAFEVTRPAVSQHLTVLKDAGLLTERREGTRRLYRARPEGLDGLREFLEDMWASSLDTARRLVEHDRGIADDEHHAAG</sequence>
<dbReference type="InterPro" id="IPR001845">
    <property type="entry name" value="HTH_ArsR_DNA-bd_dom"/>
</dbReference>
<dbReference type="Pfam" id="PF01022">
    <property type="entry name" value="HTH_5"/>
    <property type="match status" value="1"/>
</dbReference>
<dbReference type="PRINTS" id="PR00778">
    <property type="entry name" value="HTHARSR"/>
</dbReference>
<dbReference type="AlphaFoldDB" id="A0A4R6VD81"/>
<dbReference type="EMBL" id="SNYO01000004">
    <property type="protein sequence ID" value="TDQ58674.1"/>
    <property type="molecule type" value="Genomic_DNA"/>
</dbReference>
<evidence type="ECO:0000313" key="6">
    <source>
        <dbReference type="Proteomes" id="UP000295705"/>
    </source>
</evidence>
<dbReference type="Proteomes" id="UP000295705">
    <property type="component" value="Unassembled WGS sequence"/>
</dbReference>
<keyword evidence="1" id="KW-0805">Transcription regulation</keyword>
<dbReference type="SUPFAM" id="SSF46785">
    <property type="entry name" value="Winged helix' DNA-binding domain"/>
    <property type="match status" value="1"/>
</dbReference>
<dbReference type="Gene3D" id="1.10.10.10">
    <property type="entry name" value="Winged helix-like DNA-binding domain superfamily/Winged helix DNA-binding domain"/>
    <property type="match status" value="1"/>
</dbReference>
<accession>A0A4R6VD81</accession>
<dbReference type="NCBIfam" id="NF033788">
    <property type="entry name" value="HTH_metalloreg"/>
    <property type="match status" value="1"/>
</dbReference>
<protein>
    <submittedName>
        <fullName evidence="5">ArsR family transcriptional regulator</fullName>
    </submittedName>
</protein>
<gene>
    <name evidence="5" type="ORF">EV188_104421</name>
</gene>
<keyword evidence="2" id="KW-0238">DNA-binding</keyword>
<keyword evidence="6" id="KW-1185">Reference proteome</keyword>
<dbReference type="InterPro" id="IPR036390">
    <property type="entry name" value="WH_DNA-bd_sf"/>
</dbReference>
<proteinExistence type="predicted"/>
<dbReference type="RefSeq" id="WP_133827488.1">
    <property type="nucleotide sequence ID" value="NZ_BAABHR010000022.1"/>
</dbReference>
<evidence type="ECO:0000256" key="2">
    <source>
        <dbReference type="ARBA" id="ARBA00023125"/>
    </source>
</evidence>
<dbReference type="PROSITE" id="PS50987">
    <property type="entry name" value="HTH_ARSR_2"/>
    <property type="match status" value="1"/>
</dbReference>
<evidence type="ECO:0000313" key="5">
    <source>
        <dbReference type="EMBL" id="TDQ58674.1"/>
    </source>
</evidence>